<dbReference type="PANTHER" id="PTHR35510">
    <property type="entry name" value="DBH-LIKE MONOOXYGENASE"/>
    <property type="match status" value="1"/>
</dbReference>
<dbReference type="AlphaFoldDB" id="A0A1Q3AMG1"/>
<evidence type="ECO:0000313" key="2">
    <source>
        <dbReference type="Proteomes" id="UP000187406"/>
    </source>
</evidence>
<keyword evidence="2" id="KW-1185">Reference proteome</keyword>
<accession>A0A1Q3AMG1</accession>
<name>A0A1Q3AMG1_CEPFO</name>
<gene>
    <name evidence="1" type="ORF">CFOL_v3_00485</name>
</gene>
<sequence>MAGCAWKKLKRKDIEDVNDDFSDFSLSSPARKIRRLGVELPPIMEEEDPEMLPPLFQDRSEASVVDPAPAAATSTQNPERALVLFKPINANMNYPSTFTVSVDSEIISGLKGSNKFLWSRNFSHLELAEDDKAKHEQENKCLAVVPWVCSQPSLTPGMQLTQREGPEFMDSDDSGEATMDIEDINDASVGQDHANECDGIRAAEGLHQWHQQHCMIPHLPHHTSTPITWFR</sequence>
<dbReference type="STRING" id="3775.A0A1Q3AMG1"/>
<dbReference type="FunCoup" id="A0A1Q3AMG1">
    <property type="interactions" value="1128"/>
</dbReference>
<comment type="caution">
    <text evidence="1">The sequence shown here is derived from an EMBL/GenBank/DDBJ whole genome shotgun (WGS) entry which is preliminary data.</text>
</comment>
<dbReference type="EMBL" id="BDDD01000011">
    <property type="protein sequence ID" value="GAV56946.1"/>
    <property type="molecule type" value="Genomic_DNA"/>
</dbReference>
<organism evidence="1 2">
    <name type="scientific">Cephalotus follicularis</name>
    <name type="common">Albany pitcher plant</name>
    <dbReference type="NCBI Taxonomy" id="3775"/>
    <lineage>
        <taxon>Eukaryota</taxon>
        <taxon>Viridiplantae</taxon>
        <taxon>Streptophyta</taxon>
        <taxon>Embryophyta</taxon>
        <taxon>Tracheophyta</taxon>
        <taxon>Spermatophyta</taxon>
        <taxon>Magnoliopsida</taxon>
        <taxon>eudicotyledons</taxon>
        <taxon>Gunneridae</taxon>
        <taxon>Pentapetalae</taxon>
        <taxon>rosids</taxon>
        <taxon>fabids</taxon>
        <taxon>Oxalidales</taxon>
        <taxon>Cephalotaceae</taxon>
        <taxon>Cephalotus</taxon>
    </lineage>
</organism>
<protein>
    <submittedName>
        <fullName evidence="1">Uncharacterized protein</fullName>
    </submittedName>
</protein>
<evidence type="ECO:0000313" key="1">
    <source>
        <dbReference type="EMBL" id="GAV56946.1"/>
    </source>
</evidence>
<reference evidence="2" key="1">
    <citation type="submission" date="2016-04" db="EMBL/GenBank/DDBJ databases">
        <title>Cephalotus genome sequencing.</title>
        <authorList>
            <person name="Fukushima K."/>
            <person name="Hasebe M."/>
            <person name="Fang X."/>
        </authorList>
    </citation>
    <scope>NUCLEOTIDE SEQUENCE [LARGE SCALE GENOMIC DNA]</scope>
    <source>
        <strain evidence="2">cv. St1</strain>
    </source>
</reference>
<proteinExistence type="predicted"/>
<dbReference type="OrthoDB" id="1937743at2759"/>
<dbReference type="InParanoid" id="A0A1Q3AMG1"/>
<dbReference type="Proteomes" id="UP000187406">
    <property type="component" value="Unassembled WGS sequence"/>
</dbReference>
<dbReference type="PANTHER" id="PTHR35510:SF1">
    <property type="entry name" value="DBH-LIKE MONOOXYGENASE"/>
    <property type="match status" value="1"/>
</dbReference>